<dbReference type="GO" id="GO:0003723">
    <property type="term" value="F:RNA binding"/>
    <property type="evidence" value="ECO:0007669"/>
    <property type="project" value="UniProtKB-UniRule"/>
</dbReference>
<keyword evidence="8 11" id="KW-0255">Endonuclease</keyword>
<evidence type="ECO:0000256" key="1">
    <source>
        <dbReference type="ARBA" id="ARBA00000077"/>
    </source>
</evidence>
<dbReference type="EMBL" id="CASHTH010003295">
    <property type="protein sequence ID" value="CAI8043013.1"/>
    <property type="molecule type" value="Genomic_DNA"/>
</dbReference>
<feature type="non-terminal residue" evidence="14">
    <location>
        <position position="1"/>
    </location>
</feature>
<dbReference type="PANTHER" id="PTHR10954:SF18">
    <property type="entry name" value="RIBONUCLEASE HII"/>
    <property type="match status" value="1"/>
</dbReference>
<keyword evidence="10" id="KW-0464">Manganese</keyword>
<dbReference type="GO" id="GO:0006298">
    <property type="term" value="P:mismatch repair"/>
    <property type="evidence" value="ECO:0007669"/>
    <property type="project" value="TreeGrafter"/>
</dbReference>
<dbReference type="SUPFAM" id="SSF53098">
    <property type="entry name" value="Ribonuclease H-like"/>
    <property type="match status" value="1"/>
</dbReference>
<gene>
    <name evidence="14" type="ORF">GBAR_LOCUS23850</name>
</gene>
<feature type="binding site" evidence="11">
    <location>
        <position position="28"/>
    </location>
    <ligand>
        <name>a divalent metal cation</name>
        <dbReference type="ChEBI" id="CHEBI:60240"/>
    </ligand>
</feature>
<dbReference type="AlphaFoldDB" id="A0AA35X2L3"/>
<organism evidence="14 15">
    <name type="scientific">Geodia barretti</name>
    <name type="common">Barrett's horny sponge</name>
    <dbReference type="NCBI Taxonomy" id="519541"/>
    <lineage>
        <taxon>Eukaryota</taxon>
        <taxon>Metazoa</taxon>
        <taxon>Porifera</taxon>
        <taxon>Demospongiae</taxon>
        <taxon>Heteroscleromorpha</taxon>
        <taxon>Tetractinellida</taxon>
        <taxon>Astrophorina</taxon>
        <taxon>Geodiidae</taxon>
        <taxon>Geodia</taxon>
    </lineage>
</organism>
<feature type="domain" description="RNase H type-2" evidence="13">
    <location>
        <begin position="22"/>
        <end position="202"/>
    </location>
</feature>
<evidence type="ECO:0000256" key="12">
    <source>
        <dbReference type="RuleBase" id="RU003515"/>
    </source>
</evidence>
<dbReference type="InterPro" id="IPR001352">
    <property type="entry name" value="RNase_HII/HIII"/>
</dbReference>
<dbReference type="Pfam" id="PF01351">
    <property type="entry name" value="RNase_HII"/>
    <property type="match status" value="1"/>
</dbReference>
<name>A0AA35X2L3_GEOBA</name>
<feature type="binding site" evidence="11">
    <location>
        <position position="29"/>
    </location>
    <ligand>
        <name>a divalent metal cation</name>
        <dbReference type="ChEBI" id="CHEBI:60240"/>
    </ligand>
</feature>
<proteinExistence type="inferred from homology"/>
<comment type="catalytic activity">
    <reaction evidence="1 11 12">
        <text>Endonucleolytic cleavage to 5'-phosphomonoester.</text>
        <dbReference type="EC" id="3.1.26.4"/>
    </reaction>
</comment>
<accession>A0AA35X2L3</accession>
<dbReference type="InterPro" id="IPR012337">
    <property type="entry name" value="RNaseH-like_sf"/>
</dbReference>
<dbReference type="InterPro" id="IPR024567">
    <property type="entry name" value="RNase_HII/HIII_dom"/>
</dbReference>
<dbReference type="Gene3D" id="3.30.420.10">
    <property type="entry name" value="Ribonuclease H-like superfamily/Ribonuclease H"/>
    <property type="match status" value="1"/>
</dbReference>
<dbReference type="GO" id="GO:0046872">
    <property type="term" value="F:metal ion binding"/>
    <property type="evidence" value="ECO:0007669"/>
    <property type="project" value="UniProtKB-KW"/>
</dbReference>
<evidence type="ECO:0000256" key="6">
    <source>
        <dbReference type="ARBA" id="ARBA00022722"/>
    </source>
</evidence>
<keyword evidence="9 11" id="KW-0378">Hydrolase</keyword>
<comment type="function">
    <text evidence="12">Endonuclease that specifically degrades the RNA of RNA-DNA hybrids.</text>
</comment>
<dbReference type="GO" id="GO:0032299">
    <property type="term" value="C:ribonuclease H2 complex"/>
    <property type="evidence" value="ECO:0007669"/>
    <property type="project" value="TreeGrafter"/>
</dbReference>
<dbReference type="NCBIfam" id="NF000595">
    <property type="entry name" value="PRK00015.1-3"/>
    <property type="match status" value="1"/>
</dbReference>
<dbReference type="GO" id="GO:0043137">
    <property type="term" value="P:DNA replication, removal of RNA primer"/>
    <property type="evidence" value="ECO:0007669"/>
    <property type="project" value="TreeGrafter"/>
</dbReference>
<evidence type="ECO:0000313" key="14">
    <source>
        <dbReference type="EMBL" id="CAI8043013.1"/>
    </source>
</evidence>
<dbReference type="EC" id="3.1.26.4" evidence="12"/>
<comment type="cofactor">
    <cofactor evidence="11">
        <name>Mn(2+)</name>
        <dbReference type="ChEBI" id="CHEBI:29035"/>
    </cofactor>
    <cofactor evidence="11">
        <name>Mg(2+)</name>
        <dbReference type="ChEBI" id="CHEBI:18420"/>
    </cofactor>
    <text evidence="11">Manganese or magnesium. Binds 1 divalent metal ion per monomer in the absence of substrate. May bind a second metal ion after substrate binding.</text>
</comment>
<comment type="caution">
    <text evidence="14">The sequence shown here is derived from an EMBL/GenBank/DDBJ whole genome shotgun (WGS) entry which is preliminary data.</text>
</comment>
<dbReference type="InterPro" id="IPR036397">
    <property type="entry name" value="RNaseH_sf"/>
</dbReference>
<reference evidence="14" key="1">
    <citation type="submission" date="2023-03" db="EMBL/GenBank/DDBJ databases">
        <authorList>
            <person name="Steffen K."/>
            <person name="Cardenas P."/>
        </authorList>
    </citation>
    <scope>NUCLEOTIDE SEQUENCE</scope>
</reference>
<dbReference type="GO" id="GO:0004523">
    <property type="term" value="F:RNA-DNA hybrid ribonuclease activity"/>
    <property type="evidence" value="ECO:0007669"/>
    <property type="project" value="UniProtKB-UniRule"/>
</dbReference>
<keyword evidence="6 11" id="KW-0540">Nuclease</keyword>
<evidence type="ECO:0000256" key="4">
    <source>
        <dbReference type="ARBA" id="ARBA00007383"/>
    </source>
</evidence>
<comment type="subcellular location">
    <subcellularLocation>
        <location evidence="3">Cytoplasm</location>
    </subcellularLocation>
</comment>
<evidence type="ECO:0000256" key="5">
    <source>
        <dbReference type="ARBA" id="ARBA00022490"/>
    </source>
</evidence>
<evidence type="ECO:0000256" key="7">
    <source>
        <dbReference type="ARBA" id="ARBA00022723"/>
    </source>
</evidence>
<evidence type="ECO:0000256" key="11">
    <source>
        <dbReference type="PROSITE-ProRule" id="PRU01319"/>
    </source>
</evidence>
<keyword evidence="15" id="KW-1185">Reference proteome</keyword>
<evidence type="ECO:0000313" key="15">
    <source>
        <dbReference type="Proteomes" id="UP001174909"/>
    </source>
</evidence>
<comment type="similarity">
    <text evidence="4 12">Belongs to the RNase HII family.</text>
</comment>
<dbReference type="CDD" id="cd07182">
    <property type="entry name" value="RNase_HII_bacteria_HII_like"/>
    <property type="match status" value="1"/>
</dbReference>
<evidence type="ECO:0000256" key="9">
    <source>
        <dbReference type="ARBA" id="ARBA00022801"/>
    </source>
</evidence>
<dbReference type="PANTHER" id="PTHR10954">
    <property type="entry name" value="RIBONUCLEASE H2 SUBUNIT A"/>
    <property type="match status" value="1"/>
</dbReference>
<keyword evidence="7 11" id="KW-0479">Metal-binding</keyword>
<evidence type="ECO:0000256" key="8">
    <source>
        <dbReference type="ARBA" id="ARBA00022759"/>
    </source>
</evidence>
<dbReference type="PROSITE" id="PS51975">
    <property type="entry name" value="RNASE_H_2"/>
    <property type="match status" value="1"/>
</dbReference>
<feature type="binding site" evidence="11">
    <location>
        <position position="120"/>
    </location>
    <ligand>
        <name>a divalent metal cation</name>
        <dbReference type="ChEBI" id="CHEBI:60240"/>
    </ligand>
</feature>
<evidence type="ECO:0000256" key="2">
    <source>
        <dbReference type="ARBA" id="ARBA00001946"/>
    </source>
</evidence>
<evidence type="ECO:0000256" key="10">
    <source>
        <dbReference type="ARBA" id="ARBA00023211"/>
    </source>
</evidence>
<evidence type="ECO:0000259" key="13">
    <source>
        <dbReference type="PROSITE" id="PS51975"/>
    </source>
</evidence>
<dbReference type="InterPro" id="IPR022898">
    <property type="entry name" value="RNase_HII"/>
</dbReference>
<dbReference type="GO" id="GO:0005737">
    <property type="term" value="C:cytoplasm"/>
    <property type="evidence" value="ECO:0007669"/>
    <property type="project" value="UniProtKB-SubCell"/>
</dbReference>
<sequence length="202" mass="22388">ALWACARDVTIAPTSVKREGATIVCGIDEAGRGPLAGPVTAAAVILGGRFPDERLDDSKVVHPQTREELAPLIREHSRAWAVGWAWPEEIDRINIHHATLLAMVRAFRGLDVTPGLVLVDGRFALAVGAPCRAEIDGDARIPEIMAASILAKTARDRWMVRYARIDDRYGFESHFGYATRSHRERLRLHGPSPIHRRSFKLC</sequence>
<evidence type="ECO:0000256" key="3">
    <source>
        <dbReference type="ARBA" id="ARBA00004496"/>
    </source>
</evidence>
<dbReference type="Proteomes" id="UP001174909">
    <property type="component" value="Unassembled WGS sequence"/>
</dbReference>
<protein>
    <recommendedName>
        <fullName evidence="12">Ribonuclease</fullName>
        <ecNumber evidence="12">3.1.26.4</ecNumber>
    </recommendedName>
</protein>
<keyword evidence="5" id="KW-0963">Cytoplasm</keyword>
<comment type="cofactor">
    <cofactor evidence="2">
        <name>Mg(2+)</name>
        <dbReference type="ChEBI" id="CHEBI:18420"/>
    </cofactor>
</comment>
<dbReference type="HAMAP" id="MF_00052_B">
    <property type="entry name" value="RNase_HII_B"/>
    <property type="match status" value="1"/>
</dbReference>